<name>S3C3K4_OPHP1</name>
<dbReference type="HOGENOM" id="CLU_033907_0_0_1"/>
<dbReference type="OrthoDB" id="2405944at2759"/>
<dbReference type="PANTHER" id="PTHR48419">
    <property type="entry name" value="SULFOTRANSFERASE DOMAIN-CONTAINING PROTEIN"/>
    <property type="match status" value="1"/>
</dbReference>
<organism evidence="2 3">
    <name type="scientific">Ophiostoma piceae (strain UAMH 11346)</name>
    <name type="common">Sap stain fungus</name>
    <dbReference type="NCBI Taxonomy" id="1262450"/>
    <lineage>
        <taxon>Eukaryota</taxon>
        <taxon>Fungi</taxon>
        <taxon>Dikarya</taxon>
        <taxon>Ascomycota</taxon>
        <taxon>Pezizomycotina</taxon>
        <taxon>Sordariomycetes</taxon>
        <taxon>Sordariomycetidae</taxon>
        <taxon>Ophiostomatales</taxon>
        <taxon>Ophiostomataceae</taxon>
        <taxon>Ophiostoma</taxon>
    </lineage>
</organism>
<dbReference type="eggNOG" id="ENOG502S4EU">
    <property type="taxonomic scope" value="Eukaryota"/>
</dbReference>
<dbReference type="STRING" id="1262450.S3C3K4"/>
<evidence type="ECO:0008006" key="4">
    <source>
        <dbReference type="Google" id="ProtNLM"/>
    </source>
</evidence>
<reference evidence="2 3" key="1">
    <citation type="journal article" date="2013" name="BMC Genomics">
        <title>The genome and transcriptome of the pine saprophyte Ophiostoma piceae, and a comparison with the bark beetle-associated pine pathogen Grosmannia clavigera.</title>
        <authorList>
            <person name="Haridas S."/>
            <person name="Wang Y."/>
            <person name="Lim L."/>
            <person name="Massoumi Alamouti S."/>
            <person name="Jackman S."/>
            <person name="Docking R."/>
            <person name="Robertson G."/>
            <person name="Birol I."/>
            <person name="Bohlmann J."/>
            <person name="Breuil C."/>
        </authorList>
    </citation>
    <scope>NUCLEOTIDE SEQUENCE [LARGE SCALE GENOMIC DNA]</scope>
    <source>
        <strain evidence="2 3">UAMH 11346</strain>
    </source>
</reference>
<feature type="region of interest" description="Disordered" evidence="1">
    <location>
        <begin position="265"/>
        <end position="287"/>
    </location>
</feature>
<dbReference type="AlphaFoldDB" id="S3C3K4"/>
<proteinExistence type="predicted"/>
<dbReference type="PANTHER" id="PTHR48419:SF1">
    <property type="entry name" value="SULFOTRANSFERASE DOMAIN-CONTAINING PROTEIN"/>
    <property type="match status" value="1"/>
</dbReference>
<dbReference type="InterPro" id="IPR027417">
    <property type="entry name" value="P-loop_NTPase"/>
</dbReference>
<evidence type="ECO:0000256" key="1">
    <source>
        <dbReference type="SAM" id="MobiDB-lite"/>
    </source>
</evidence>
<protein>
    <recommendedName>
        <fullName evidence="4">Branched-chain-amino-acid aminotransferase-like protein 2</fullName>
    </recommendedName>
</protein>
<evidence type="ECO:0000313" key="3">
    <source>
        <dbReference type="Proteomes" id="UP000016923"/>
    </source>
</evidence>
<sequence length="323" mass="36269">MAPRPIFVATHPRSCSTAFERVFMTRPEDLTCAHEPFGDAFYFGPEHLGQRFSKDLDHRESSGFIKTTYKDVLDTLLDQDKRVFIKDMAYYLFAPNGKPTGIAPSLVDQANGVDTASTGPDGSIGSANPMAIPLSALSRFQYAFLIRHPRRSIPSYYRCTVPPLVETTHFNEFMPCEAGYKELRQMVDFLIEKGLVDRDNIVVLDADDMLDRPAEAIEAFCKGVDLDYRPEMLQWEDAASQDRATVAFEKWAGWHNDALASTGLKARAPNSSSAAKHKTPPTKEEEDAEWLAKFGDKGQKIIRSCVDANTADYDYLKQFALKF</sequence>
<gene>
    <name evidence="2" type="ORF">F503_08013</name>
</gene>
<accession>S3C3K4</accession>
<dbReference type="SUPFAM" id="SSF52540">
    <property type="entry name" value="P-loop containing nucleoside triphosphate hydrolases"/>
    <property type="match status" value="1"/>
</dbReference>
<evidence type="ECO:0000313" key="2">
    <source>
        <dbReference type="EMBL" id="EPE07362.1"/>
    </source>
</evidence>
<keyword evidence="3" id="KW-1185">Reference proteome</keyword>
<dbReference type="VEuPathDB" id="FungiDB:F503_08013"/>
<dbReference type="Gene3D" id="3.40.50.300">
    <property type="entry name" value="P-loop containing nucleotide triphosphate hydrolases"/>
    <property type="match status" value="1"/>
</dbReference>
<dbReference type="InterPro" id="IPR053226">
    <property type="entry name" value="Pyrrolopyrazine_biosynth_F"/>
</dbReference>
<dbReference type="OMA" id="QCIHEPF"/>
<dbReference type="Proteomes" id="UP000016923">
    <property type="component" value="Unassembled WGS sequence"/>
</dbReference>
<dbReference type="EMBL" id="KE148151">
    <property type="protein sequence ID" value="EPE07362.1"/>
    <property type="molecule type" value="Genomic_DNA"/>
</dbReference>